<dbReference type="InterPro" id="IPR055356">
    <property type="entry name" value="ZP-N"/>
</dbReference>
<evidence type="ECO:0000313" key="7">
    <source>
        <dbReference type="Proteomes" id="UP000515135"/>
    </source>
</evidence>
<keyword evidence="1" id="KW-0732">Signal</keyword>
<feature type="domain" description="SRCR" evidence="5">
    <location>
        <begin position="9"/>
        <end position="61"/>
    </location>
</feature>
<evidence type="ECO:0000313" key="8">
    <source>
        <dbReference type="RefSeq" id="XP_019632678.1"/>
    </source>
</evidence>
<protein>
    <submittedName>
        <fullName evidence="8">Deleted in malignant brain tumors 1 protein-like</fullName>
    </submittedName>
</protein>
<reference evidence="8" key="1">
    <citation type="submission" date="2025-08" db="UniProtKB">
        <authorList>
            <consortium name="RefSeq"/>
        </authorList>
    </citation>
    <scope>IDENTIFICATION</scope>
    <source>
        <tissue evidence="8">Gonad</tissue>
    </source>
</reference>
<dbReference type="OrthoDB" id="10063988at2759"/>
<dbReference type="GeneID" id="109476236"/>
<evidence type="ECO:0000256" key="1">
    <source>
        <dbReference type="ARBA" id="ARBA00022729"/>
    </source>
</evidence>
<keyword evidence="2" id="KW-1015">Disulfide bond</keyword>
<gene>
    <name evidence="8" type="primary">LOC109476236</name>
</gene>
<dbReference type="Gene3D" id="2.60.40.3210">
    <property type="entry name" value="Zona pellucida, ZP-N domain"/>
    <property type="match status" value="1"/>
</dbReference>
<keyword evidence="3" id="KW-0325">Glycoprotein</keyword>
<dbReference type="Pfam" id="PF23344">
    <property type="entry name" value="ZP-N"/>
    <property type="match status" value="1"/>
</dbReference>
<evidence type="ECO:0000256" key="3">
    <source>
        <dbReference type="ARBA" id="ARBA00023180"/>
    </source>
</evidence>
<evidence type="ECO:0000256" key="4">
    <source>
        <dbReference type="PROSITE-ProRule" id="PRU00196"/>
    </source>
</evidence>
<dbReference type="Proteomes" id="UP000515135">
    <property type="component" value="Unplaced"/>
</dbReference>
<dbReference type="PROSITE" id="PS51034">
    <property type="entry name" value="ZP_2"/>
    <property type="match status" value="1"/>
</dbReference>
<comment type="caution">
    <text evidence="4">Lacks conserved residue(s) required for the propagation of feature annotation.</text>
</comment>
<name>A0A6P4Z7Q7_BRABE</name>
<dbReference type="InterPro" id="IPR042235">
    <property type="entry name" value="ZP-C_dom"/>
</dbReference>
<dbReference type="PANTHER" id="PTHR14002:SF43">
    <property type="entry name" value="DELTA-LIKE PROTEIN"/>
    <property type="match status" value="1"/>
</dbReference>
<dbReference type="AlphaFoldDB" id="A0A6P4Z7Q7"/>
<dbReference type="Gene3D" id="2.60.40.4100">
    <property type="entry name" value="Zona pellucida, ZP-C domain"/>
    <property type="match status" value="1"/>
</dbReference>
<dbReference type="KEGG" id="bbel:109476236"/>
<dbReference type="GO" id="GO:0016020">
    <property type="term" value="C:membrane"/>
    <property type="evidence" value="ECO:0007669"/>
    <property type="project" value="InterPro"/>
</dbReference>
<dbReference type="Pfam" id="PF00100">
    <property type="entry name" value="Zona_pellucida"/>
    <property type="match status" value="1"/>
</dbReference>
<dbReference type="InterPro" id="IPR001190">
    <property type="entry name" value="SRCR"/>
</dbReference>
<dbReference type="PROSITE" id="PS50287">
    <property type="entry name" value="SRCR_2"/>
    <property type="match status" value="1"/>
</dbReference>
<dbReference type="PRINTS" id="PR00023">
    <property type="entry name" value="ZPELLUCIDA"/>
</dbReference>
<dbReference type="InterPro" id="IPR055355">
    <property type="entry name" value="ZP-C"/>
</dbReference>
<evidence type="ECO:0000259" key="6">
    <source>
        <dbReference type="PROSITE" id="PS51034"/>
    </source>
</evidence>
<proteinExistence type="predicted"/>
<dbReference type="InterPro" id="IPR036772">
    <property type="entry name" value="SRCR-like_dom_sf"/>
</dbReference>
<dbReference type="SMART" id="SM00241">
    <property type="entry name" value="ZP"/>
    <property type="match status" value="1"/>
</dbReference>
<evidence type="ECO:0000256" key="2">
    <source>
        <dbReference type="ARBA" id="ARBA00023157"/>
    </source>
</evidence>
<dbReference type="SUPFAM" id="SSF56487">
    <property type="entry name" value="SRCR-like"/>
    <property type="match status" value="1"/>
</dbReference>
<accession>A0A6P4Z7Q7</accession>
<dbReference type="RefSeq" id="XP_019632678.1">
    <property type="nucleotide sequence ID" value="XM_019777119.1"/>
</dbReference>
<organism evidence="7 8">
    <name type="scientific">Branchiostoma belcheri</name>
    <name type="common">Amphioxus</name>
    <dbReference type="NCBI Taxonomy" id="7741"/>
    <lineage>
        <taxon>Eukaryota</taxon>
        <taxon>Metazoa</taxon>
        <taxon>Chordata</taxon>
        <taxon>Cephalochordata</taxon>
        <taxon>Leptocardii</taxon>
        <taxon>Amphioxiformes</taxon>
        <taxon>Branchiostomatidae</taxon>
        <taxon>Branchiostoma</taxon>
    </lineage>
</organism>
<feature type="domain" description="ZP" evidence="6">
    <location>
        <begin position="168"/>
        <end position="360"/>
    </location>
</feature>
<dbReference type="InterPro" id="IPR048290">
    <property type="entry name" value="ZP_chr"/>
</dbReference>
<evidence type="ECO:0000259" key="5">
    <source>
        <dbReference type="PROSITE" id="PS50287"/>
    </source>
</evidence>
<sequence length="360" mass="40136">MVTDETNGIRLVGGEFYGCVELYDDVTQQWGPVRGWDPVILEGSGLKMALADLACRNLGFSGVLATAAYRLSNGTIFRTRWNTVDFYYLNSKYYYMDILPTYPSSAPKFVLPEPEDINTPDSYSLHDAVDRIVRGPCGSRDYKCINSYYSMCLACAGQRTTAVSDLVTCTSNYIRVSFPRPPDNSVQLYIHLAAPPCSANQNSTHIYIDAPLTACGTTRQDTEDDIIYRNTLTIYVNTSAIITRHRLAKIGVECHLPRRKTVTVKLDPQNSSVFRSHIVGRGTGEFIISMELYLSNNFRSSVLVYPLSAEVGQMLYVQLKVTSGDSNLQLFVDSCMATPTEQPDDSNVLYHLIRDGLVSL</sequence>
<keyword evidence="7" id="KW-1185">Reference proteome</keyword>
<dbReference type="PANTHER" id="PTHR14002">
    <property type="entry name" value="ENDOGLIN/TGF-BETA RECEPTOR TYPE III"/>
    <property type="match status" value="1"/>
</dbReference>
<dbReference type="InterPro" id="IPR001507">
    <property type="entry name" value="ZP_dom"/>
</dbReference>